<feature type="transmembrane region" description="Helical" evidence="1">
    <location>
        <begin position="90"/>
        <end position="112"/>
    </location>
</feature>
<feature type="transmembrane region" description="Helical" evidence="1">
    <location>
        <begin position="31"/>
        <end position="50"/>
    </location>
</feature>
<feature type="transmembrane region" description="Helical" evidence="1">
    <location>
        <begin position="56"/>
        <end position="78"/>
    </location>
</feature>
<accession>A0A975IDM1</accession>
<proteinExistence type="predicted"/>
<dbReference type="Proteomes" id="UP000671908">
    <property type="component" value="Chromosome"/>
</dbReference>
<gene>
    <name evidence="2" type="ORF">HRQ91_00645</name>
</gene>
<evidence type="ECO:0000313" key="3">
    <source>
        <dbReference type="Proteomes" id="UP000671908"/>
    </source>
</evidence>
<dbReference type="EMBL" id="CP054142">
    <property type="protein sequence ID" value="QTQ13080.1"/>
    <property type="molecule type" value="Genomic_DNA"/>
</dbReference>
<name>A0A975IDM1_9SPIR</name>
<feature type="transmembrane region" description="Helical" evidence="1">
    <location>
        <begin position="6"/>
        <end position="24"/>
    </location>
</feature>
<evidence type="ECO:0000313" key="2">
    <source>
        <dbReference type="EMBL" id="QTQ13080.1"/>
    </source>
</evidence>
<organism evidence="2 3">
    <name type="scientific">Treponema parvum</name>
    <dbReference type="NCBI Taxonomy" id="138851"/>
    <lineage>
        <taxon>Bacteria</taxon>
        <taxon>Pseudomonadati</taxon>
        <taxon>Spirochaetota</taxon>
        <taxon>Spirochaetia</taxon>
        <taxon>Spirochaetales</taxon>
        <taxon>Treponemataceae</taxon>
        <taxon>Treponema</taxon>
    </lineage>
</organism>
<sequence>MTDSLTGNLLCLFLLILINGRIFFSKHKNSITVTVLSPVVLIVSFFQILAQGCTVPALLIFALSLAVFILNIHAISRFASHLYVDRYSPVFYIFSLFFFICTIVLTVLIVYFREVPVDASSYGVTETAERLQGYGKGAVLWTFKEKDGTDEQRTSEKPVILFSADKRGDTRSYRPYLILLARSGYTIYSLDLYQSALPYVSSRLDLPFFRRSGLIYLSVKKPDEFIKNEWKYTKSVLNEYETLLKIASERQGSETRYFYIGDLMQEKALLKLSEKNSPGFKGVFSLSSVDLYKNKGYGCVAQTDPFTAYVLGAKREPTLIVPSYMALRTRQALEEK</sequence>
<keyword evidence="1" id="KW-1133">Transmembrane helix</keyword>
<reference evidence="2 3" key="1">
    <citation type="journal article" date="2021" name="Microbiol. Resour. Announc.">
        <title>Complete Genome Sequences of Three Human Oral Treponema parvum Isolates.</title>
        <authorList>
            <person name="Zeng H."/>
            <person name="Watt R.M."/>
        </authorList>
    </citation>
    <scope>NUCLEOTIDE SEQUENCE [LARGE SCALE GENOMIC DNA]</scope>
    <source>
        <strain evidence="2 3">ATCC 700770</strain>
    </source>
</reference>
<protein>
    <submittedName>
        <fullName evidence="2">Uncharacterized protein</fullName>
    </submittedName>
</protein>
<dbReference type="RefSeq" id="WP_210119812.1">
    <property type="nucleotide sequence ID" value="NZ_CP054142.1"/>
</dbReference>
<keyword evidence="3" id="KW-1185">Reference proteome</keyword>
<keyword evidence="1" id="KW-0812">Transmembrane</keyword>
<keyword evidence="1" id="KW-0472">Membrane</keyword>
<evidence type="ECO:0000256" key="1">
    <source>
        <dbReference type="SAM" id="Phobius"/>
    </source>
</evidence>
<dbReference type="AlphaFoldDB" id="A0A975IDM1"/>
<dbReference type="KEGG" id="tpav:HRQ91_00645"/>